<dbReference type="Proteomes" id="UP000299102">
    <property type="component" value="Unassembled WGS sequence"/>
</dbReference>
<dbReference type="AlphaFoldDB" id="A0A4C2ACA7"/>
<comment type="caution">
    <text evidence="2">The sequence shown here is derived from an EMBL/GenBank/DDBJ whole genome shotgun (WGS) entry which is preliminary data.</text>
</comment>
<sequence length="85" mass="8865">MRRLEQQRTTVAPPAAGSAAATGLRLTVTIFRGRSGPFRPVSAGGSGPRPASCAGYYRRPATSAPLDVDERPFGIPSRVAVLVSV</sequence>
<keyword evidence="3" id="KW-1185">Reference proteome</keyword>
<protein>
    <submittedName>
        <fullName evidence="2">Uncharacterized protein</fullName>
    </submittedName>
</protein>
<name>A0A4C2ACA7_EUMVA</name>
<evidence type="ECO:0000313" key="3">
    <source>
        <dbReference type="Proteomes" id="UP000299102"/>
    </source>
</evidence>
<evidence type="ECO:0000313" key="2">
    <source>
        <dbReference type="EMBL" id="GBP98286.1"/>
    </source>
</evidence>
<organism evidence="2 3">
    <name type="scientific">Eumeta variegata</name>
    <name type="common">Bagworm moth</name>
    <name type="synonym">Eumeta japonica</name>
    <dbReference type="NCBI Taxonomy" id="151549"/>
    <lineage>
        <taxon>Eukaryota</taxon>
        <taxon>Metazoa</taxon>
        <taxon>Ecdysozoa</taxon>
        <taxon>Arthropoda</taxon>
        <taxon>Hexapoda</taxon>
        <taxon>Insecta</taxon>
        <taxon>Pterygota</taxon>
        <taxon>Neoptera</taxon>
        <taxon>Endopterygota</taxon>
        <taxon>Lepidoptera</taxon>
        <taxon>Glossata</taxon>
        <taxon>Ditrysia</taxon>
        <taxon>Tineoidea</taxon>
        <taxon>Psychidae</taxon>
        <taxon>Oiketicinae</taxon>
        <taxon>Eumeta</taxon>
    </lineage>
</organism>
<dbReference type="EMBL" id="BGZK01003108">
    <property type="protein sequence ID" value="GBP98286.1"/>
    <property type="molecule type" value="Genomic_DNA"/>
</dbReference>
<evidence type="ECO:0000256" key="1">
    <source>
        <dbReference type="SAM" id="MobiDB-lite"/>
    </source>
</evidence>
<gene>
    <name evidence="2" type="ORF">EVAR_69500_1</name>
</gene>
<accession>A0A4C2ACA7</accession>
<feature type="region of interest" description="Disordered" evidence="1">
    <location>
        <begin position="1"/>
        <end position="20"/>
    </location>
</feature>
<reference evidence="2 3" key="1">
    <citation type="journal article" date="2019" name="Commun. Biol.">
        <title>The bagworm genome reveals a unique fibroin gene that provides high tensile strength.</title>
        <authorList>
            <person name="Kono N."/>
            <person name="Nakamura H."/>
            <person name="Ohtoshi R."/>
            <person name="Tomita M."/>
            <person name="Numata K."/>
            <person name="Arakawa K."/>
        </authorList>
    </citation>
    <scope>NUCLEOTIDE SEQUENCE [LARGE SCALE GENOMIC DNA]</scope>
</reference>
<proteinExistence type="predicted"/>